<dbReference type="AlphaFoldDB" id="A0A6G0X4N0"/>
<dbReference type="EMBL" id="VJMJ01000106">
    <property type="protein sequence ID" value="KAF0734798.1"/>
    <property type="molecule type" value="Genomic_DNA"/>
</dbReference>
<comment type="caution">
    <text evidence="2">The sequence shown here is derived from an EMBL/GenBank/DDBJ whole genome shotgun (WGS) entry which is preliminary data.</text>
</comment>
<feature type="transmembrane region" description="Helical" evidence="1">
    <location>
        <begin position="23"/>
        <end position="44"/>
    </location>
</feature>
<dbReference type="VEuPathDB" id="FungiDB:AeMF1_021147"/>
<reference evidence="2 3" key="1">
    <citation type="submission" date="2019-07" db="EMBL/GenBank/DDBJ databases">
        <title>Genomics analysis of Aphanomyces spp. identifies a new class of oomycete effector associated with host adaptation.</title>
        <authorList>
            <person name="Gaulin E."/>
        </authorList>
    </citation>
    <scope>NUCLEOTIDE SEQUENCE [LARGE SCALE GENOMIC DNA]</scope>
    <source>
        <strain evidence="2 3">ATCC 201684</strain>
    </source>
</reference>
<evidence type="ECO:0000313" key="3">
    <source>
        <dbReference type="Proteomes" id="UP000481153"/>
    </source>
</evidence>
<feature type="transmembrane region" description="Helical" evidence="1">
    <location>
        <begin position="291"/>
        <end position="315"/>
    </location>
</feature>
<keyword evidence="1" id="KW-0812">Transmembrane</keyword>
<evidence type="ECO:0000313" key="2">
    <source>
        <dbReference type="EMBL" id="KAF0734798.1"/>
    </source>
</evidence>
<keyword evidence="3" id="KW-1185">Reference proteome</keyword>
<proteinExistence type="predicted"/>
<keyword evidence="1" id="KW-0472">Membrane</keyword>
<evidence type="ECO:0000256" key="1">
    <source>
        <dbReference type="SAM" id="Phobius"/>
    </source>
</evidence>
<name>A0A6G0X4N0_9STRA</name>
<feature type="transmembrane region" description="Helical" evidence="1">
    <location>
        <begin position="383"/>
        <end position="403"/>
    </location>
</feature>
<protein>
    <submittedName>
        <fullName evidence="2">Uncharacterized protein</fullName>
    </submittedName>
</protein>
<sequence>MLAGLLRITTEGMPRRVVFKRTSLVFCQVIIFNLVATPFLVNIFEASSFDEAPRLSETFPKPASYINHTSSRVFANHLQMHYNASSLPPQARYYRDRVNFIDVMRTPVSVADCTHPSTLLGGILGVVYFPSDAKQAVLDCICANVSCHVVPRSWHFTVVTKPVSTSVLWIVPGDDSLNVESTAWTVYYAYVPDVNRLWQTEKSMYRLIVGLAILARLFRSYGIHVLRLRSNLQQFPFHATSTAVRYEIELGDPTCIITADPWLCVAFLIDIWATTEIIGQACLRMCQMDDLVSYGLAILCLGRTVWCSFGALVIVNSLRRWSPNLRLYPPLNSTILVLLAYIIAALLPLAQSQWPPLVEVYTWLFSIVRTFDEEGQTVTLDNVFVMIVYLLSMCAMPFGVGIAQDLWRKLHRRLYPKQRVSPSKFHTKLATQSLGKPRIRRHSRGSKGRIKNSRVASHWFHAKSSVSEYIDSTFRAPSATDGVFHGDGTLGELFRLNPLVRVQATLSQRGISCRVRGYDSQDTLVDDARVHLISQIDTKQIRLFQSQDSQAAVGVLVLLLGDTEKLEVVLHRGRLNSPWIIS</sequence>
<accession>A0A6G0X4N0</accession>
<gene>
    <name evidence="2" type="ORF">Ae201684_008645</name>
</gene>
<keyword evidence="1" id="KW-1133">Transmembrane helix</keyword>
<feature type="transmembrane region" description="Helical" evidence="1">
    <location>
        <begin position="327"/>
        <end position="350"/>
    </location>
</feature>
<dbReference type="Proteomes" id="UP000481153">
    <property type="component" value="Unassembled WGS sequence"/>
</dbReference>
<organism evidence="2 3">
    <name type="scientific">Aphanomyces euteiches</name>
    <dbReference type="NCBI Taxonomy" id="100861"/>
    <lineage>
        <taxon>Eukaryota</taxon>
        <taxon>Sar</taxon>
        <taxon>Stramenopiles</taxon>
        <taxon>Oomycota</taxon>
        <taxon>Saprolegniomycetes</taxon>
        <taxon>Saprolegniales</taxon>
        <taxon>Verrucalvaceae</taxon>
        <taxon>Aphanomyces</taxon>
    </lineage>
</organism>